<keyword evidence="2" id="KW-1185">Reference proteome</keyword>
<comment type="caution">
    <text evidence="1">The sequence shown here is derived from an EMBL/GenBank/DDBJ whole genome shotgun (WGS) entry which is preliminary data.</text>
</comment>
<accession>A0ACB8DBG0</accession>
<dbReference type="Proteomes" id="UP000821865">
    <property type="component" value="Chromosome 2"/>
</dbReference>
<sequence>MHWKRQWASYAATAYIYSSDQWVSYDDKGSAEVKVKWFRDHSLGGVFVWSLEDDDYAGICKKGERYPMVEVCWNIMKDYRPLQITISPDGAVVLERESNHRGRLLLESWPIQKTLGNTNRSPGTPPAVCFQAWKPVHKILDFQEHGGDLRTWNALSALCRAHW</sequence>
<reference evidence="1" key="1">
    <citation type="submission" date="2020-05" db="EMBL/GenBank/DDBJ databases">
        <title>Large-scale comparative analyses of tick genomes elucidate their genetic diversity and vector capacities.</title>
        <authorList>
            <person name="Jia N."/>
            <person name="Wang J."/>
            <person name="Shi W."/>
            <person name="Du L."/>
            <person name="Sun Y."/>
            <person name="Zhan W."/>
            <person name="Jiang J."/>
            <person name="Wang Q."/>
            <person name="Zhang B."/>
            <person name="Ji P."/>
            <person name="Sakyi L.B."/>
            <person name="Cui X."/>
            <person name="Yuan T."/>
            <person name="Jiang B."/>
            <person name="Yang W."/>
            <person name="Lam T.T.-Y."/>
            <person name="Chang Q."/>
            <person name="Ding S."/>
            <person name="Wang X."/>
            <person name="Zhu J."/>
            <person name="Ruan X."/>
            <person name="Zhao L."/>
            <person name="Wei J."/>
            <person name="Que T."/>
            <person name="Du C."/>
            <person name="Cheng J."/>
            <person name="Dai P."/>
            <person name="Han X."/>
            <person name="Huang E."/>
            <person name="Gao Y."/>
            <person name="Liu J."/>
            <person name="Shao H."/>
            <person name="Ye R."/>
            <person name="Li L."/>
            <person name="Wei W."/>
            <person name="Wang X."/>
            <person name="Wang C."/>
            <person name="Yang T."/>
            <person name="Huo Q."/>
            <person name="Li W."/>
            <person name="Guo W."/>
            <person name="Chen H."/>
            <person name="Zhou L."/>
            <person name="Ni X."/>
            <person name="Tian J."/>
            <person name="Zhou Y."/>
            <person name="Sheng Y."/>
            <person name="Liu T."/>
            <person name="Pan Y."/>
            <person name="Xia L."/>
            <person name="Li J."/>
            <person name="Zhao F."/>
            <person name="Cao W."/>
        </authorList>
    </citation>
    <scope>NUCLEOTIDE SEQUENCE</scope>
    <source>
        <strain evidence="1">Dsil-2018</strain>
    </source>
</reference>
<proteinExistence type="predicted"/>
<dbReference type="EMBL" id="CM023471">
    <property type="protein sequence ID" value="KAH7965338.1"/>
    <property type="molecule type" value="Genomic_DNA"/>
</dbReference>
<gene>
    <name evidence="1" type="ORF">HPB49_006083</name>
</gene>
<name>A0ACB8DBG0_DERSI</name>
<organism evidence="1 2">
    <name type="scientific">Dermacentor silvarum</name>
    <name type="common">Tick</name>
    <dbReference type="NCBI Taxonomy" id="543639"/>
    <lineage>
        <taxon>Eukaryota</taxon>
        <taxon>Metazoa</taxon>
        <taxon>Ecdysozoa</taxon>
        <taxon>Arthropoda</taxon>
        <taxon>Chelicerata</taxon>
        <taxon>Arachnida</taxon>
        <taxon>Acari</taxon>
        <taxon>Parasitiformes</taxon>
        <taxon>Ixodida</taxon>
        <taxon>Ixodoidea</taxon>
        <taxon>Ixodidae</taxon>
        <taxon>Rhipicephalinae</taxon>
        <taxon>Dermacentor</taxon>
    </lineage>
</organism>
<protein>
    <submittedName>
        <fullName evidence="1">Uncharacterized protein</fullName>
    </submittedName>
</protein>
<evidence type="ECO:0000313" key="2">
    <source>
        <dbReference type="Proteomes" id="UP000821865"/>
    </source>
</evidence>
<evidence type="ECO:0000313" key="1">
    <source>
        <dbReference type="EMBL" id="KAH7965338.1"/>
    </source>
</evidence>